<reference evidence="1" key="1">
    <citation type="submission" date="2020-10" db="EMBL/GenBank/DDBJ databases">
        <authorList>
            <person name="Gilroy R."/>
        </authorList>
    </citation>
    <scope>NUCLEOTIDE SEQUENCE</scope>
    <source>
        <strain evidence="1">ChiSjej6B24-2974</strain>
    </source>
</reference>
<comment type="caution">
    <text evidence="1">The sequence shown here is derived from an EMBL/GenBank/DDBJ whole genome shotgun (WGS) entry which is preliminary data.</text>
</comment>
<evidence type="ECO:0000313" key="1">
    <source>
        <dbReference type="EMBL" id="HIQ82232.1"/>
    </source>
</evidence>
<accession>A0A9D0ZL85</accession>
<dbReference type="Proteomes" id="UP000824260">
    <property type="component" value="Unassembled WGS sequence"/>
</dbReference>
<protein>
    <submittedName>
        <fullName evidence="1">Uncharacterized protein</fullName>
    </submittedName>
</protein>
<dbReference type="AlphaFoldDB" id="A0A9D0ZL85"/>
<name>A0A9D0ZL85_9FIRM</name>
<dbReference type="EMBL" id="DVFZ01000038">
    <property type="protein sequence ID" value="HIQ82232.1"/>
    <property type="molecule type" value="Genomic_DNA"/>
</dbReference>
<organism evidence="1 2">
    <name type="scientific">Candidatus Pullichristensenella stercorigallinarum</name>
    <dbReference type="NCBI Taxonomy" id="2840909"/>
    <lineage>
        <taxon>Bacteria</taxon>
        <taxon>Bacillati</taxon>
        <taxon>Bacillota</taxon>
        <taxon>Clostridia</taxon>
        <taxon>Candidatus Pullichristensenella</taxon>
    </lineage>
</organism>
<evidence type="ECO:0000313" key="2">
    <source>
        <dbReference type="Proteomes" id="UP000824260"/>
    </source>
</evidence>
<proteinExistence type="predicted"/>
<gene>
    <name evidence="1" type="ORF">IAA52_03935</name>
</gene>
<reference evidence="1" key="2">
    <citation type="journal article" date="2021" name="PeerJ">
        <title>Extensive microbial diversity within the chicken gut microbiome revealed by metagenomics and culture.</title>
        <authorList>
            <person name="Gilroy R."/>
            <person name="Ravi A."/>
            <person name="Getino M."/>
            <person name="Pursley I."/>
            <person name="Horton D.L."/>
            <person name="Alikhan N.F."/>
            <person name="Baker D."/>
            <person name="Gharbi K."/>
            <person name="Hall N."/>
            <person name="Watson M."/>
            <person name="Adriaenssens E.M."/>
            <person name="Foster-Nyarko E."/>
            <person name="Jarju S."/>
            <person name="Secka A."/>
            <person name="Antonio M."/>
            <person name="Oren A."/>
            <person name="Chaudhuri R.R."/>
            <person name="La Ragione R."/>
            <person name="Hildebrand F."/>
            <person name="Pallen M.J."/>
        </authorList>
    </citation>
    <scope>NUCLEOTIDE SEQUENCE</scope>
    <source>
        <strain evidence="1">ChiSjej6B24-2974</strain>
    </source>
</reference>
<sequence>MSDWLRCIQELAAERISDIERGLRENAEDYPDYATCSARLDVLEEQRVQHREALLDALADAWLQYCGALAREAYLAGARDGGRLYHAFITGELPTIQKRKDDPNDGKSDTEA</sequence>